<gene>
    <name evidence="3" type="ORF">AAG747_01205</name>
</gene>
<dbReference type="InterPro" id="IPR007844">
    <property type="entry name" value="AsmA"/>
</dbReference>
<evidence type="ECO:0000313" key="4">
    <source>
        <dbReference type="Proteomes" id="UP001403385"/>
    </source>
</evidence>
<name>A0AAW9S0P8_9BACT</name>
<accession>A0AAW9S0P8</accession>
<evidence type="ECO:0000256" key="1">
    <source>
        <dbReference type="SAM" id="MobiDB-lite"/>
    </source>
</evidence>
<dbReference type="AlphaFoldDB" id="A0AAW9S0P8"/>
<dbReference type="EMBL" id="JBDKWZ010000001">
    <property type="protein sequence ID" value="MEN7546504.1"/>
    <property type="molecule type" value="Genomic_DNA"/>
</dbReference>
<feature type="compositionally biased region" description="Basic and acidic residues" evidence="1">
    <location>
        <begin position="907"/>
        <end position="966"/>
    </location>
</feature>
<organism evidence="3 4">
    <name type="scientific">Rapidithrix thailandica</name>
    <dbReference type="NCBI Taxonomy" id="413964"/>
    <lineage>
        <taxon>Bacteria</taxon>
        <taxon>Pseudomonadati</taxon>
        <taxon>Bacteroidota</taxon>
        <taxon>Cytophagia</taxon>
        <taxon>Cytophagales</taxon>
        <taxon>Flammeovirgaceae</taxon>
        <taxon>Rapidithrix</taxon>
    </lineage>
</organism>
<feature type="region of interest" description="Disordered" evidence="1">
    <location>
        <begin position="901"/>
        <end position="976"/>
    </location>
</feature>
<dbReference type="PANTHER" id="PTHR30441:SF8">
    <property type="entry name" value="DUF748 DOMAIN-CONTAINING PROTEIN"/>
    <property type="match status" value="1"/>
</dbReference>
<protein>
    <submittedName>
        <fullName evidence="3">AsmA-like C-terminal region-containing protein</fullName>
    </submittedName>
</protein>
<evidence type="ECO:0000259" key="2">
    <source>
        <dbReference type="Pfam" id="PF05170"/>
    </source>
</evidence>
<dbReference type="PANTHER" id="PTHR30441">
    <property type="entry name" value="DUF748 DOMAIN-CONTAINING PROTEIN"/>
    <property type="match status" value="1"/>
</dbReference>
<sequence length="976" mass="108599">MKKFFIIFGSIILVFFALALILPVIFKDDIKAIVDEQIDKNIDAHVYFDADKFDISLFKHFPHLSVSLGDFGIVGKNEFEGDTLTNVEEFSVAVNVLSAVFGEQIEVEQVLLENPYVHVIVLDSGQANYDIFISSEEETSPEEESESSASAKINGWAIENGHIIYDDRSLATYVDIQGLNHEGSGDFSAKNFDISTQSTIDSLTVEYENVQYFQKSRVDAELVINADLPSSTYTFKDNYIKVNDFTLGFEGWFKMPEEGYEMDLSFATKENDFKNILSLVPGVFLEGFEDIKTEGSLAFDGQVKGTYSEERNLMPGYKLNLQVKDGMFQYPDLPTPVKNVQIDMLVDNMDGVMENILLDLKNLHLDIGSNPVEAKATVKGYPDSDIQADMKATLNLGELSSAFPMDEYELKGIYSLFLKANGVYSDANKTIPQIDANMSLKNGYVKYTEYPIPMENMEFAAKVSNTSGKMNDTQVLIENVNMLVDGEPLTGSGKVYNLDDITYTFDVNGTFNLDMIDKIYPMDDMKLAGKIVGQVQTSGKMSDIEAERYDKLPTSGKIQVSDFLFEGKEYLAHPFKINSANLVFNPKEMVLQNYNGSIGKSDMQLTGKIANYIGYMLSENAVLKGNFAMTSKYFDTNEWMEEEEETSSAPTEEETYEVVPIPKNLDFVFNATIDKVDYTNLELNNLTGKIAMKDGIMSMSNVKFDMLGGKFAINGAYNTSNPEKPGFEFDMNIEQLSFKKSYESFNTIQAFAPVAKSIDGFFSSGIKIKGALNKDYSPIYETLTGGGDIFVNNAQLKDVKILNKISDLTKIKELNNPALKDVMAHVTFKDGKMHTKPFDVKMGNINATVGGSTSFDGKLDYNVKTKVPAKYLGSSLASQYSNLTGKDEVLLSFNVGGSYDSPKIGRNKGEESEANKALEGAKEKGKEAAKDLVQDLLNKDKKEGDSTSTTPKEKVEEATDKLKDLIKNPFKKKKDN</sequence>
<dbReference type="Pfam" id="PF05170">
    <property type="entry name" value="AsmA"/>
    <property type="match status" value="1"/>
</dbReference>
<evidence type="ECO:0000313" key="3">
    <source>
        <dbReference type="EMBL" id="MEN7546504.1"/>
    </source>
</evidence>
<reference evidence="3 4" key="1">
    <citation type="submission" date="2024-04" db="EMBL/GenBank/DDBJ databases">
        <title>Novel genus in family Flammeovirgaceae.</title>
        <authorList>
            <person name="Nguyen T.H."/>
            <person name="Vuong T.Q."/>
            <person name="Le H."/>
            <person name="Kim S.-G."/>
        </authorList>
    </citation>
    <scope>NUCLEOTIDE SEQUENCE [LARGE SCALE GENOMIC DNA]</scope>
    <source>
        <strain evidence="3 4">JCM 23209</strain>
    </source>
</reference>
<dbReference type="InterPro" id="IPR052894">
    <property type="entry name" value="AsmA-related"/>
</dbReference>
<keyword evidence="4" id="KW-1185">Reference proteome</keyword>
<dbReference type="RefSeq" id="WP_346819290.1">
    <property type="nucleotide sequence ID" value="NZ_JBDKWZ010000001.1"/>
</dbReference>
<feature type="domain" description="AsmA" evidence="2">
    <location>
        <begin position="3"/>
        <end position="180"/>
    </location>
</feature>
<dbReference type="GO" id="GO:0005886">
    <property type="term" value="C:plasma membrane"/>
    <property type="evidence" value="ECO:0007669"/>
    <property type="project" value="TreeGrafter"/>
</dbReference>
<comment type="caution">
    <text evidence="3">The sequence shown here is derived from an EMBL/GenBank/DDBJ whole genome shotgun (WGS) entry which is preliminary data.</text>
</comment>
<dbReference type="Proteomes" id="UP001403385">
    <property type="component" value="Unassembled WGS sequence"/>
</dbReference>
<proteinExistence type="predicted"/>
<dbReference type="GO" id="GO:0090313">
    <property type="term" value="P:regulation of protein targeting to membrane"/>
    <property type="evidence" value="ECO:0007669"/>
    <property type="project" value="TreeGrafter"/>
</dbReference>